<organism evidence="6 7">
    <name type="scientific">Brumicola blandensis</name>
    <dbReference type="NCBI Taxonomy" id="3075611"/>
    <lineage>
        <taxon>Bacteria</taxon>
        <taxon>Pseudomonadati</taxon>
        <taxon>Pseudomonadota</taxon>
        <taxon>Gammaproteobacteria</taxon>
        <taxon>Alteromonadales</taxon>
        <taxon>Alteromonadaceae</taxon>
        <taxon>Brumicola</taxon>
    </lineage>
</organism>
<dbReference type="InterPro" id="IPR023772">
    <property type="entry name" value="DNA-bd_HTH_TetR-type_CS"/>
</dbReference>
<gene>
    <name evidence="6" type="ORF">RM544_08070</name>
</gene>
<keyword evidence="1" id="KW-0805">Transcription regulation</keyword>
<reference evidence="6 7" key="1">
    <citation type="submission" date="2023-09" db="EMBL/GenBank/DDBJ databases">
        <authorList>
            <person name="Rey-Velasco X."/>
        </authorList>
    </citation>
    <scope>NUCLEOTIDE SEQUENCE [LARGE SCALE GENOMIC DNA]</scope>
    <source>
        <strain evidence="6 7">W409</strain>
    </source>
</reference>
<dbReference type="PANTHER" id="PTHR30055:SF224">
    <property type="entry name" value="TRANSCRIPTIONAL REGULATOR TETR FAMILY"/>
    <property type="match status" value="1"/>
</dbReference>
<evidence type="ECO:0000256" key="2">
    <source>
        <dbReference type="ARBA" id="ARBA00023125"/>
    </source>
</evidence>
<dbReference type="RefSeq" id="WP_311361252.1">
    <property type="nucleotide sequence ID" value="NZ_JAVRIE010000002.1"/>
</dbReference>
<proteinExistence type="predicted"/>
<evidence type="ECO:0000256" key="3">
    <source>
        <dbReference type="ARBA" id="ARBA00023163"/>
    </source>
</evidence>
<dbReference type="AlphaFoldDB" id="A0AAW8R5N1"/>
<dbReference type="SUPFAM" id="SSF46689">
    <property type="entry name" value="Homeodomain-like"/>
    <property type="match status" value="1"/>
</dbReference>
<name>A0AAW8R5N1_9ALTE</name>
<dbReference type="EMBL" id="JAVRIE010000002">
    <property type="protein sequence ID" value="MDT0582493.1"/>
    <property type="molecule type" value="Genomic_DNA"/>
</dbReference>
<evidence type="ECO:0000256" key="4">
    <source>
        <dbReference type="PROSITE-ProRule" id="PRU00335"/>
    </source>
</evidence>
<dbReference type="Pfam" id="PF14246">
    <property type="entry name" value="TetR_C_7"/>
    <property type="match status" value="1"/>
</dbReference>
<evidence type="ECO:0000259" key="5">
    <source>
        <dbReference type="PROSITE" id="PS50977"/>
    </source>
</evidence>
<sequence length="204" mass="23498">MSEVKKSRSQQKREDILNAALKTFKEQGVQATSMDQLAETANVSKRTVYNHFDSKETLVLSLLHEMWEQFMLRASVEYTPNQSIESQLALLIEVETNMMCDHDFVTLARLAMGHFFYSPAKMKDQMDRMRAQETTLHRWLKAAIADGKFAIDDVDYAAEQIGSLLKGTLFWPTVLCNDDAPSYQVRQHAKEQTLQMFMSRYAIT</sequence>
<dbReference type="FunFam" id="1.10.10.60:FF:000141">
    <property type="entry name" value="TetR family transcriptional regulator"/>
    <property type="match status" value="1"/>
</dbReference>
<dbReference type="GO" id="GO:0000976">
    <property type="term" value="F:transcription cis-regulatory region binding"/>
    <property type="evidence" value="ECO:0007669"/>
    <property type="project" value="TreeGrafter"/>
</dbReference>
<dbReference type="Gene3D" id="1.10.10.60">
    <property type="entry name" value="Homeodomain-like"/>
    <property type="match status" value="1"/>
</dbReference>
<dbReference type="Pfam" id="PF00440">
    <property type="entry name" value="TetR_N"/>
    <property type="match status" value="1"/>
</dbReference>
<feature type="DNA-binding region" description="H-T-H motif" evidence="4">
    <location>
        <begin position="33"/>
        <end position="52"/>
    </location>
</feature>
<dbReference type="InterPro" id="IPR009057">
    <property type="entry name" value="Homeodomain-like_sf"/>
</dbReference>
<dbReference type="PROSITE" id="PS01081">
    <property type="entry name" value="HTH_TETR_1"/>
    <property type="match status" value="1"/>
</dbReference>
<dbReference type="SUPFAM" id="SSF48498">
    <property type="entry name" value="Tetracyclin repressor-like, C-terminal domain"/>
    <property type="match status" value="1"/>
</dbReference>
<keyword evidence="7" id="KW-1185">Reference proteome</keyword>
<dbReference type="PANTHER" id="PTHR30055">
    <property type="entry name" value="HTH-TYPE TRANSCRIPTIONAL REGULATOR RUTR"/>
    <property type="match status" value="1"/>
</dbReference>
<accession>A0AAW8R5N1</accession>
<dbReference type="InterPro" id="IPR050109">
    <property type="entry name" value="HTH-type_TetR-like_transc_reg"/>
</dbReference>
<protein>
    <submittedName>
        <fullName evidence="6">TetR/AcrR family transcriptional regulator</fullName>
    </submittedName>
</protein>
<dbReference type="Gene3D" id="1.10.357.10">
    <property type="entry name" value="Tetracycline Repressor, domain 2"/>
    <property type="match status" value="1"/>
</dbReference>
<dbReference type="GO" id="GO:0003700">
    <property type="term" value="F:DNA-binding transcription factor activity"/>
    <property type="evidence" value="ECO:0007669"/>
    <property type="project" value="TreeGrafter"/>
</dbReference>
<evidence type="ECO:0000256" key="1">
    <source>
        <dbReference type="ARBA" id="ARBA00023015"/>
    </source>
</evidence>
<dbReference type="InterPro" id="IPR039536">
    <property type="entry name" value="TetR_C_Proteobacteria"/>
</dbReference>
<feature type="domain" description="HTH tetR-type" evidence="5">
    <location>
        <begin position="10"/>
        <end position="70"/>
    </location>
</feature>
<dbReference type="InterPro" id="IPR001647">
    <property type="entry name" value="HTH_TetR"/>
</dbReference>
<dbReference type="PRINTS" id="PR00455">
    <property type="entry name" value="HTHTETR"/>
</dbReference>
<dbReference type="Proteomes" id="UP001249020">
    <property type="component" value="Unassembled WGS sequence"/>
</dbReference>
<keyword evidence="3" id="KW-0804">Transcription</keyword>
<dbReference type="PROSITE" id="PS50977">
    <property type="entry name" value="HTH_TETR_2"/>
    <property type="match status" value="1"/>
</dbReference>
<evidence type="ECO:0000313" key="6">
    <source>
        <dbReference type="EMBL" id="MDT0582493.1"/>
    </source>
</evidence>
<dbReference type="InterPro" id="IPR036271">
    <property type="entry name" value="Tet_transcr_reg_TetR-rel_C_sf"/>
</dbReference>
<comment type="caution">
    <text evidence="6">The sequence shown here is derived from an EMBL/GenBank/DDBJ whole genome shotgun (WGS) entry which is preliminary data.</text>
</comment>
<evidence type="ECO:0000313" key="7">
    <source>
        <dbReference type="Proteomes" id="UP001249020"/>
    </source>
</evidence>
<keyword evidence="2 4" id="KW-0238">DNA-binding</keyword>